<reference evidence="4" key="1">
    <citation type="submission" date="2018-05" db="EMBL/GenBank/DDBJ databases">
        <authorList>
            <person name="Lanie J.A."/>
            <person name="Ng W.-L."/>
            <person name="Kazmierczak K.M."/>
            <person name="Andrzejewski T.M."/>
            <person name="Davidsen T.M."/>
            <person name="Wayne K.J."/>
            <person name="Tettelin H."/>
            <person name="Glass J.I."/>
            <person name="Rusch D."/>
            <person name="Podicherti R."/>
            <person name="Tsui H.-C.T."/>
            <person name="Winkler M.E."/>
        </authorList>
    </citation>
    <scope>NUCLEOTIDE SEQUENCE</scope>
</reference>
<protein>
    <recommendedName>
        <fullName evidence="3">Sulfatase N-terminal domain-containing protein</fullName>
    </recommendedName>
</protein>
<dbReference type="Pfam" id="PF00884">
    <property type="entry name" value="Sulfatase"/>
    <property type="match status" value="1"/>
</dbReference>
<feature type="domain" description="Sulfatase N-terminal" evidence="3">
    <location>
        <begin position="10"/>
        <end position="424"/>
    </location>
</feature>
<accession>A0A381X611</accession>
<dbReference type="PANTHER" id="PTHR45953:SF1">
    <property type="entry name" value="IDURONATE 2-SULFATASE"/>
    <property type="match status" value="1"/>
</dbReference>
<evidence type="ECO:0000256" key="1">
    <source>
        <dbReference type="ARBA" id="ARBA00022723"/>
    </source>
</evidence>
<dbReference type="PANTHER" id="PTHR45953">
    <property type="entry name" value="IDURONATE 2-SULFATASE"/>
    <property type="match status" value="1"/>
</dbReference>
<dbReference type="InterPro" id="IPR017850">
    <property type="entry name" value="Alkaline_phosphatase_core_sf"/>
</dbReference>
<sequence>MVNMTQNKKPNFLLIITDQHRADHLGCYGHPVIKTPHIDTIAARGRMFEKFYVACAICQPNRSTLMTGRMPSLHGVKHNGVPLDRRFNTFVDLMRVQGYKTALIGKSHLMNMTPNEARYGKPEPENTKKPVPSNFKLAVPVDHENSYYDQEHPKNWGEDSTFDVELPFYGFNHVDLQTDHGDGVGGDYNRWLEAKYPNSQSLKGPENALTHDYNAAQAWRTAIPEELYPTSYITEKSIEYIEGHVKEEEGKPFFMMMSYPDPHHPFTPPGKYWNMYKPEEMPLPDSFFTNTPPPLNVAWAHQRREDGNQITNSQGLFAAADEQEVREVMALTCGMITMIDDSIGKVVKKLEEFGISENTVIIFTSDHGDLLGDHQLILKGPIHYNGLIRVPFIWADTPDRAEPGTSDALSGTIDIAQTILDRANFEPYYGIQGRSLLPEVNGSVDQGPGSVLI</sequence>
<dbReference type="EMBL" id="UINC01013888">
    <property type="protein sequence ID" value="SVA59663.1"/>
    <property type="molecule type" value="Genomic_DNA"/>
</dbReference>
<dbReference type="AlphaFoldDB" id="A0A381X611"/>
<evidence type="ECO:0000256" key="2">
    <source>
        <dbReference type="ARBA" id="ARBA00022801"/>
    </source>
</evidence>
<name>A0A381X611_9ZZZZ</name>
<gene>
    <name evidence="4" type="ORF">METZ01_LOCUS112517</name>
</gene>
<organism evidence="4">
    <name type="scientific">marine metagenome</name>
    <dbReference type="NCBI Taxonomy" id="408172"/>
    <lineage>
        <taxon>unclassified sequences</taxon>
        <taxon>metagenomes</taxon>
        <taxon>ecological metagenomes</taxon>
    </lineage>
</organism>
<proteinExistence type="predicted"/>
<evidence type="ECO:0000313" key="4">
    <source>
        <dbReference type="EMBL" id="SVA59663.1"/>
    </source>
</evidence>
<dbReference type="Gene3D" id="3.40.720.10">
    <property type="entry name" value="Alkaline Phosphatase, subunit A"/>
    <property type="match status" value="1"/>
</dbReference>
<dbReference type="GO" id="GO:0046872">
    <property type="term" value="F:metal ion binding"/>
    <property type="evidence" value="ECO:0007669"/>
    <property type="project" value="UniProtKB-KW"/>
</dbReference>
<dbReference type="InterPro" id="IPR000917">
    <property type="entry name" value="Sulfatase_N"/>
</dbReference>
<feature type="non-terminal residue" evidence="4">
    <location>
        <position position="453"/>
    </location>
</feature>
<dbReference type="GO" id="GO:0008484">
    <property type="term" value="F:sulfuric ester hydrolase activity"/>
    <property type="evidence" value="ECO:0007669"/>
    <property type="project" value="TreeGrafter"/>
</dbReference>
<keyword evidence="1" id="KW-0479">Metal-binding</keyword>
<dbReference type="GO" id="GO:0005737">
    <property type="term" value="C:cytoplasm"/>
    <property type="evidence" value="ECO:0007669"/>
    <property type="project" value="TreeGrafter"/>
</dbReference>
<evidence type="ECO:0000259" key="3">
    <source>
        <dbReference type="Pfam" id="PF00884"/>
    </source>
</evidence>
<keyword evidence="2" id="KW-0378">Hydrolase</keyword>
<dbReference type="SUPFAM" id="SSF53649">
    <property type="entry name" value="Alkaline phosphatase-like"/>
    <property type="match status" value="1"/>
</dbReference>